<reference evidence="2 3" key="1">
    <citation type="submission" date="2023-01" db="EMBL/GenBank/DDBJ databases">
        <authorList>
            <person name="Whitehead M."/>
        </authorList>
    </citation>
    <scope>NUCLEOTIDE SEQUENCE [LARGE SCALE GENOMIC DNA]</scope>
</reference>
<comment type="caution">
    <text evidence="2">The sequence shown here is derived from an EMBL/GenBank/DDBJ whole genome shotgun (WGS) entry which is preliminary data.</text>
</comment>
<keyword evidence="3" id="KW-1185">Reference proteome</keyword>
<name>A0AAV0XQ65_9HEMI</name>
<protein>
    <submittedName>
        <fullName evidence="2">Uncharacterized protein</fullName>
    </submittedName>
</protein>
<accession>A0AAV0XQ65</accession>
<evidence type="ECO:0000313" key="2">
    <source>
        <dbReference type="EMBL" id="CAI6370625.1"/>
    </source>
</evidence>
<sequence>MDTVNSLTLRVMKVANTARTDLKNVMVNGQQYNYNTRRNGQWATVQTTKCRRYTRKRRKDADANEYDTATQVSTLSSRKHERSKN</sequence>
<evidence type="ECO:0000256" key="1">
    <source>
        <dbReference type="SAM" id="MobiDB-lite"/>
    </source>
</evidence>
<feature type="compositionally biased region" description="Polar residues" evidence="1">
    <location>
        <begin position="67"/>
        <end position="76"/>
    </location>
</feature>
<feature type="region of interest" description="Disordered" evidence="1">
    <location>
        <begin position="53"/>
        <end position="85"/>
    </location>
</feature>
<dbReference type="Proteomes" id="UP001160148">
    <property type="component" value="Unassembled WGS sequence"/>
</dbReference>
<evidence type="ECO:0000313" key="3">
    <source>
        <dbReference type="Proteomes" id="UP001160148"/>
    </source>
</evidence>
<organism evidence="2 3">
    <name type="scientific">Macrosiphum euphorbiae</name>
    <name type="common">potato aphid</name>
    <dbReference type="NCBI Taxonomy" id="13131"/>
    <lineage>
        <taxon>Eukaryota</taxon>
        <taxon>Metazoa</taxon>
        <taxon>Ecdysozoa</taxon>
        <taxon>Arthropoda</taxon>
        <taxon>Hexapoda</taxon>
        <taxon>Insecta</taxon>
        <taxon>Pterygota</taxon>
        <taxon>Neoptera</taxon>
        <taxon>Paraneoptera</taxon>
        <taxon>Hemiptera</taxon>
        <taxon>Sternorrhyncha</taxon>
        <taxon>Aphidomorpha</taxon>
        <taxon>Aphidoidea</taxon>
        <taxon>Aphididae</taxon>
        <taxon>Macrosiphini</taxon>
        <taxon>Macrosiphum</taxon>
    </lineage>
</organism>
<dbReference type="AlphaFoldDB" id="A0AAV0XQ65"/>
<dbReference type="EMBL" id="CARXXK010000449">
    <property type="protein sequence ID" value="CAI6370625.1"/>
    <property type="molecule type" value="Genomic_DNA"/>
</dbReference>
<proteinExistence type="predicted"/>
<gene>
    <name evidence="2" type="ORF">MEUPH1_LOCUS24731</name>
</gene>